<keyword evidence="3" id="KW-1185">Reference proteome</keyword>
<protein>
    <submittedName>
        <fullName evidence="2">Aminoglycoside/hydroxyurea antibiotic resistance kinase</fullName>
    </submittedName>
</protein>
<keyword evidence="2" id="KW-0418">Kinase</keyword>
<gene>
    <name evidence="2" type="ORF">SRIMR7_05270</name>
</gene>
<dbReference type="Pfam" id="PF04655">
    <property type="entry name" value="APH_6_hur"/>
    <property type="match status" value="1"/>
</dbReference>
<dbReference type="Gene3D" id="3.90.1200.10">
    <property type="match status" value="1"/>
</dbReference>
<dbReference type="GO" id="GO:0016301">
    <property type="term" value="F:kinase activity"/>
    <property type="evidence" value="ECO:0007669"/>
    <property type="project" value="UniProtKB-KW"/>
</dbReference>
<dbReference type="InterPro" id="IPR011009">
    <property type="entry name" value="Kinase-like_dom_sf"/>
</dbReference>
<evidence type="ECO:0000313" key="2">
    <source>
        <dbReference type="EMBL" id="UNZ01546.1"/>
    </source>
</evidence>
<reference evidence="2 3" key="1">
    <citation type="submission" date="2022-03" db="EMBL/GenBank/DDBJ databases">
        <title>Complete genome of Streptomyces rimosus ssp. rimosus R7 (=ATCC 10970).</title>
        <authorList>
            <person name="Beganovic S."/>
            <person name="Ruckert C."/>
            <person name="Busche T."/>
            <person name="Kalinowski J."/>
            <person name="Wittmann C."/>
        </authorList>
    </citation>
    <scope>NUCLEOTIDE SEQUENCE [LARGE SCALE GENOMIC DNA]</scope>
    <source>
        <strain evidence="2 3">R7</strain>
    </source>
</reference>
<organism evidence="2 3">
    <name type="scientific">Streptomyces rimosus subsp. rimosus</name>
    <dbReference type="NCBI Taxonomy" id="132474"/>
    <lineage>
        <taxon>Bacteria</taxon>
        <taxon>Bacillati</taxon>
        <taxon>Actinomycetota</taxon>
        <taxon>Actinomycetes</taxon>
        <taxon>Kitasatosporales</taxon>
        <taxon>Streptomycetaceae</taxon>
        <taxon>Streptomyces</taxon>
    </lineage>
</organism>
<dbReference type="EMBL" id="CP094298">
    <property type="protein sequence ID" value="UNZ01546.1"/>
    <property type="molecule type" value="Genomic_DNA"/>
</dbReference>
<sequence length="332" mass="35928">MDNPFEPGPSRGYAARMARPAPPNDDLFPPGLPVYAAMGRTASGRAWLDGLPATVQALQEEWDLRLGAPLHGGSCSWVAPVELPDGGEAVLKVTWPHREAAGEAVALRAWDGDGAVRLLRHDRERYALLVERCTPGEQLDDSPLPPAERLLLAAGLLRGLWSAPAPPDGDLEQVADVCAEWADMVEERMARLRPGYDPGLVRLGARLLRELPATATREVVVHGDFNPGNVLSARRRPWLAIDPKPMIGDPGYDPWPLLEQIDAPFEHPDPRPVLRDRFALVADALDEDPARLSAWAAARTIENALWCADHGDVPGGTEEMEVAGVLASLAGV</sequence>
<proteinExistence type="predicted"/>
<accession>A0ABY3YV88</accession>
<evidence type="ECO:0000313" key="3">
    <source>
        <dbReference type="Proteomes" id="UP000829494"/>
    </source>
</evidence>
<keyword evidence="2" id="KW-0808">Transferase</keyword>
<feature type="region of interest" description="Disordered" evidence="1">
    <location>
        <begin position="1"/>
        <end position="21"/>
    </location>
</feature>
<dbReference type="Proteomes" id="UP000829494">
    <property type="component" value="Chromosome"/>
</dbReference>
<dbReference type="SUPFAM" id="SSF56112">
    <property type="entry name" value="Protein kinase-like (PK-like)"/>
    <property type="match status" value="1"/>
</dbReference>
<evidence type="ECO:0000256" key="1">
    <source>
        <dbReference type="SAM" id="MobiDB-lite"/>
    </source>
</evidence>
<name>A0ABY3YV88_STRRM</name>
<dbReference type="InterPro" id="IPR006748">
    <property type="entry name" value="NH2Glyco/OHUrea_AB-resist_kin"/>
</dbReference>